<sequence>MEEKHSTMSSSPTSSNYTHKTTQELAVEGQKHLEETIQSAFLILSAMNDELCNAALWSNTSSAAPPGSTNPSGGPAGMSNGHHPNGDVSSDSSSASSSASASQSHTQHHNSFDIGGGALDEARLQYKASVASLRSVLLAISNAQKSKASETVLTSTSGSAADQTEIEKLEEQASILRKELAEKNKYVKILIDQLRGLLGDISTWQSPCTL</sequence>
<dbReference type="Proteomes" id="UP001190926">
    <property type="component" value="Unassembled WGS sequence"/>
</dbReference>
<keyword evidence="4" id="KW-1185">Reference proteome</keyword>
<protein>
    <submittedName>
        <fullName evidence="3">Mediator of RNA polymerase II transcription subunit</fullName>
    </submittedName>
</protein>
<evidence type="ECO:0000313" key="3">
    <source>
        <dbReference type="EMBL" id="KAH6831206.1"/>
    </source>
</evidence>
<evidence type="ECO:0000256" key="2">
    <source>
        <dbReference type="SAM" id="MobiDB-lite"/>
    </source>
</evidence>
<feature type="region of interest" description="Disordered" evidence="2">
    <location>
        <begin position="1"/>
        <end position="29"/>
    </location>
</feature>
<feature type="compositionally biased region" description="Low complexity" evidence="2">
    <location>
        <begin position="89"/>
        <end position="104"/>
    </location>
</feature>
<dbReference type="PANTHER" id="PTHR36406:SF2">
    <property type="entry name" value="MEDIATOR OF RNA POLYMERASE II TRANSCRIPTION SUBUNIT 30"/>
    <property type="match status" value="1"/>
</dbReference>
<feature type="compositionally biased region" description="Polar residues" evidence="2">
    <location>
        <begin position="62"/>
        <end position="72"/>
    </location>
</feature>
<feature type="coiled-coil region" evidence="1">
    <location>
        <begin position="159"/>
        <end position="186"/>
    </location>
</feature>
<gene>
    <name evidence="3" type="ORF">C2S53_009401</name>
</gene>
<comment type="caution">
    <text evidence="3">The sequence shown here is derived from an EMBL/GenBank/DDBJ whole genome shotgun (WGS) entry which is preliminary data.</text>
</comment>
<evidence type="ECO:0000313" key="4">
    <source>
        <dbReference type="Proteomes" id="UP001190926"/>
    </source>
</evidence>
<reference evidence="3 4" key="1">
    <citation type="journal article" date="2021" name="Nat. Commun.">
        <title>Incipient diploidization of the medicinal plant Perilla within 10,000 years.</title>
        <authorList>
            <person name="Zhang Y."/>
            <person name="Shen Q."/>
            <person name="Leng L."/>
            <person name="Zhang D."/>
            <person name="Chen S."/>
            <person name="Shi Y."/>
            <person name="Ning Z."/>
            <person name="Chen S."/>
        </authorList>
    </citation>
    <scope>NUCLEOTIDE SEQUENCE [LARGE SCALE GENOMIC DNA]</scope>
    <source>
        <strain evidence="4">cv. PC099</strain>
    </source>
</reference>
<feature type="region of interest" description="Disordered" evidence="2">
    <location>
        <begin position="62"/>
        <end position="114"/>
    </location>
</feature>
<dbReference type="GO" id="GO:0016592">
    <property type="term" value="C:mediator complex"/>
    <property type="evidence" value="ECO:0007669"/>
    <property type="project" value="InterPro"/>
</dbReference>
<name>A0AAD4P9G0_PERFH</name>
<accession>A0AAD4P9G0</accession>
<keyword evidence="1" id="KW-0175">Coiled coil</keyword>
<evidence type="ECO:0000256" key="1">
    <source>
        <dbReference type="SAM" id="Coils"/>
    </source>
</evidence>
<proteinExistence type="predicted"/>
<dbReference type="InterPro" id="IPR034568">
    <property type="entry name" value="MED30"/>
</dbReference>
<organism evidence="3 4">
    <name type="scientific">Perilla frutescens var. hirtella</name>
    <name type="common">Perilla citriodora</name>
    <name type="synonym">Perilla setoyensis</name>
    <dbReference type="NCBI Taxonomy" id="608512"/>
    <lineage>
        <taxon>Eukaryota</taxon>
        <taxon>Viridiplantae</taxon>
        <taxon>Streptophyta</taxon>
        <taxon>Embryophyta</taxon>
        <taxon>Tracheophyta</taxon>
        <taxon>Spermatophyta</taxon>
        <taxon>Magnoliopsida</taxon>
        <taxon>eudicotyledons</taxon>
        <taxon>Gunneridae</taxon>
        <taxon>Pentapetalae</taxon>
        <taxon>asterids</taxon>
        <taxon>lamiids</taxon>
        <taxon>Lamiales</taxon>
        <taxon>Lamiaceae</taxon>
        <taxon>Nepetoideae</taxon>
        <taxon>Elsholtzieae</taxon>
        <taxon>Perilla</taxon>
    </lineage>
</organism>
<dbReference type="PANTHER" id="PTHR36406">
    <property type="entry name" value="MEDIATOR OF RNA POLYMERASE II TRANSCRIPTION SUBUNIT 30"/>
    <property type="match status" value="1"/>
</dbReference>
<dbReference type="EMBL" id="SDAM02000091">
    <property type="protein sequence ID" value="KAH6831206.1"/>
    <property type="molecule type" value="Genomic_DNA"/>
</dbReference>
<dbReference type="AlphaFoldDB" id="A0AAD4P9G0"/>